<evidence type="ECO:0000256" key="1">
    <source>
        <dbReference type="SAM" id="Phobius"/>
    </source>
</evidence>
<feature type="non-terminal residue" evidence="3">
    <location>
        <position position="1"/>
    </location>
</feature>
<dbReference type="EMBL" id="CP144695">
    <property type="protein sequence ID" value="WVZ08591.1"/>
    <property type="molecule type" value="Genomic_DNA"/>
</dbReference>
<keyword evidence="1" id="KW-1133">Transmembrane helix</keyword>
<gene>
    <name evidence="3" type="ORF">V8G54_021937</name>
</gene>
<protein>
    <recommendedName>
        <fullName evidence="5">Secreted protein</fullName>
    </recommendedName>
</protein>
<sequence length="124" mass="14137">FSGAAKVLVLFPFLCILSCSSSGSAFQCHLLSLEDLWAQKRSKLTILCELTRFQGRFLPVNIHHGFLFLVQELFHLEPFSLSFSLSFPVSGLGDSIMYLVSCWLFFYCLSLFVLKCRWSSHICI</sequence>
<feature type="chain" id="PRO_5042838743" description="Secreted protein" evidence="2">
    <location>
        <begin position="26"/>
        <end position="124"/>
    </location>
</feature>
<keyword evidence="1" id="KW-0472">Membrane</keyword>
<keyword evidence="2" id="KW-0732">Signal</keyword>
<evidence type="ECO:0000313" key="3">
    <source>
        <dbReference type="EMBL" id="WVZ08591.1"/>
    </source>
</evidence>
<proteinExistence type="predicted"/>
<accession>A0AAQ3NF37</accession>
<dbReference type="AlphaFoldDB" id="A0AAQ3NF37"/>
<organism evidence="3 4">
    <name type="scientific">Vigna mungo</name>
    <name type="common">Black gram</name>
    <name type="synonym">Phaseolus mungo</name>
    <dbReference type="NCBI Taxonomy" id="3915"/>
    <lineage>
        <taxon>Eukaryota</taxon>
        <taxon>Viridiplantae</taxon>
        <taxon>Streptophyta</taxon>
        <taxon>Embryophyta</taxon>
        <taxon>Tracheophyta</taxon>
        <taxon>Spermatophyta</taxon>
        <taxon>Magnoliopsida</taxon>
        <taxon>eudicotyledons</taxon>
        <taxon>Gunneridae</taxon>
        <taxon>Pentapetalae</taxon>
        <taxon>rosids</taxon>
        <taxon>fabids</taxon>
        <taxon>Fabales</taxon>
        <taxon>Fabaceae</taxon>
        <taxon>Papilionoideae</taxon>
        <taxon>50 kb inversion clade</taxon>
        <taxon>NPAAA clade</taxon>
        <taxon>indigoferoid/millettioid clade</taxon>
        <taxon>Phaseoleae</taxon>
        <taxon>Vigna</taxon>
    </lineage>
</organism>
<keyword evidence="4" id="KW-1185">Reference proteome</keyword>
<feature type="signal peptide" evidence="2">
    <location>
        <begin position="1"/>
        <end position="25"/>
    </location>
</feature>
<name>A0AAQ3NF37_VIGMU</name>
<feature type="non-terminal residue" evidence="3">
    <location>
        <position position="124"/>
    </location>
</feature>
<keyword evidence="1" id="KW-0812">Transmembrane</keyword>
<evidence type="ECO:0000313" key="4">
    <source>
        <dbReference type="Proteomes" id="UP001374535"/>
    </source>
</evidence>
<evidence type="ECO:0008006" key="5">
    <source>
        <dbReference type="Google" id="ProtNLM"/>
    </source>
</evidence>
<reference evidence="3 4" key="1">
    <citation type="journal article" date="2023" name="Life. Sci Alliance">
        <title>Evolutionary insights into 3D genome organization and epigenetic landscape of Vigna mungo.</title>
        <authorList>
            <person name="Junaid A."/>
            <person name="Singh B."/>
            <person name="Bhatia S."/>
        </authorList>
    </citation>
    <scope>NUCLEOTIDE SEQUENCE [LARGE SCALE GENOMIC DNA]</scope>
    <source>
        <strain evidence="3">Urdbean</strain>
    </source>
</reference>
<dbReference type="Proteomes" id="UP001374535">
    <property type="component" value="Chromosome 6"/>
</dbReference>
<feature type="transmembrane region" description="Helical" evidence="1">
    <location>
        <begin position="95"/>
        <end position="114"/>
    </location>
</feature>
<evidence type="ECO:0000256" key="2">
    <source>
        <dbReference type="SAM" id="SignalP"/>
    </source>
</evidence>